<gene>
    <name evidence="4" type="ORF">IM660_00025</name>
</gene>
<name>A0A7M1SVV7_9MICO</name>
<dbReference type="KEGG" id="halt:IM660_00025"/>
<dbReference type="PANTHER" id="PTHR36456">
    <property type="entry name" value="UPF0232 PROTEIN SCO3875"/>
    <property type="match status" value="1"/>
</dbReference>
<proteinExistence type="inferred from homology"/>
<protein>
    <recommendedName>
        <fullName evidence="2">UPF0232 protein IM660_00025</fullName>
    </recommendedName>
</protein>
<feature type="compositionally biased region" description="Low complexity" evidence="3">
    <location>
        <begin position="191"/>
        <end position="201"/>
    </location>
</feature>
<evidence type="ECO:0000313" key="4">
    <source>
        <dbReference type="EMBL" id="QOR70763.1"/>
    </source>
</evidence>
<dbReference type="PANTHER" id="PTHR36456:SF1">
    <property type="entry name" value="UPF0232 PROTEIN SCO3875"/>
    <property type="match status" value="1"/>
</dbReference>
<sequence>MCRNSSRVPGSTSWDRWPPVSADDAPGQEPGKGPNDGVAEPDQDEAARSALARARDAARAKGLRTARPGTATPRKFRRHDGVVFESAPGHGSGRDPAPLGNTVDALARQLGWSRPLSIGGVIGRWREVVGDQIADHCTPETFDEGVLIVRADSTAWATQIRLLIPQLDRRLAEEVGEGVVTRIQVLGPGGPTWRRGPRVAPGGRGPRDTYG</sequence>
<dbReference type="EMBL" id="CP063169">
    <property type="protein sequence ID" value="QOR70763.1"/>
    <property type="molecule type" value="Genomic_DNA"/>
</dbReference>
<dbReference type="InterPro" id="IPR023007">
    <property type="entry name" value="UPF0232_actinobac"/>
</dbReference>
<keyword evidence="5" id="KW-1185">Reference proteome</keyword>
<comment type="similarity">
    <text evidence="1 2">Belongs to the UPF0232 family.</text>
</comment>
<evidence type="ECO:0000256" key="3">
    <source>
        <dbReference type="SAM" id="MobiDB-lite"/>
    </source>
</evidence>
<dbReference type="Pfam" id="PF05258">
    <property type="entry name" value="DciA"/>
    <property type="match status" value="1"/>
</dbReference>
<evidence type="ECO:0000313" key="5">
    <source>
        <dbReference type="Proteomes" id="UP000593758"/>
    </source>
</evidence>
<feature type="region of interest" description="Disordered" evidence="3">
    <location>
        <begin position="1"/>
        <end position="98"/>
    </location>
</feature>
<dbReference type="HAMAP" id="MF_00630">
    <property type="entry name" value="UPF0232"/>
    <property type="match status" value="1"/>
</dbReference>
<accession>A0A7M1SVV7</accession>
<feature type="compositionally biased region" description="Polar residues" evidence="3">
    <location>
        <begin position="1"/>
        <end position="14"/>
    </location>
</feature>
<reference evidence="4 5" key="1">
    <citation type="submission" date="2020-10" db="EMBL/GenBank/DDBJ databases">
        <title>Haloactinobacterium sp. RN3S43, a bacterium isolated from saline soil.</title>
        <authorList>
            <person name="Sun J.-Q."/>
        </authorList>
    </citation>
    <scope>NUCLEOTIDE SEQUENCE [LARGE SCALE GENOMIC DNA]</scope>
    <source>
        <strain evidence="4 5">RN3S43</strain>
    </source>
</reference>
<evidence type="ECO:0000256" key="1">
    <source>
        <dbReference type="ARBA" id="ARBA00006200"/>
    </source>
</evidence>
<dbReference type="InterPro" id="IPR007922">
    <property type="entry name" value="DciA-like"/>
</dbReference>
<feature type="region of interest" description="Disordered" evidence="3">
    <location>
        <begin position="190"/>
        <end position="211"/>
    </location>
</feature>
<evidence type="ECO:0000256" key="2">
    <source>
        <dbReference type="HAMAP-Rule" id="MF_00630"/>
    </source>
</evidence>
<organism evidence="4 5">
    <name type="scientific">Ruania alkalisoli</name>
    <dbReference type="NCBI Taxonomy" id="2779775"/>
    <lineage>
        <taxon>Bacteria</taxon>
        <taxon>Bacillati</taxon>
        <taxon>Actinomycetota</taxon>
        <taxon>Actinomycetes</taxon>
        <taxon>Micrococcales</taxon>
        <taxon>Ruaniaceae</taxon>
        <taxon>Ruania</taxon>
    </lineage>
</organism>
<dbReference type="Proteomes" id="UP000593758">
    <property type="component" value="Chromosome"/>
</dbReference>
<dbReference type="AlphaFoldDB" id="A0A7M1SVV7"/>